<keyword evidence="4" id="KW-0540">Nuclease</keyword>
<dbReference type="RefSeq" id="XP_038078668.1">
    <property type="nucleotide sequence ID" value="XM_038222740.1"/>
</dbReference>
<reference evidence="9" key="1">
    <citation type="submission" date="2022-11" db="UniProtKB">
        <authorList>
            <consortium name="EnsemblMetazoa"/>
        </authorList>
    </citation>
    <scope>IDENTIFICATION</scope>
</reference>
<dbReference type="GO" id="GO:0004518">
    <property type="term" value="F:nuclease activity"/>
    <property type="evidence" value="ECO:0007669"/>
    <property type="project" value="UniProtKB-KW"/>
</dbReference>
<sequence length="229" mass="25768">MYYNYKHTFSIVLLGLVNADYKFLYVDVGCNGRAADGGVFSHSSLFRALKGNALNIPGSAPLQGDPTKQLPYVMVADDAFPLRKDLMKPYCKRQLSREERVFNYRLSRARRVVENAFGILANRFRVLLNPIVLSPEKVEIIVLCACSLHNFLRSHKTAKAVYVPPGFADSENPSTSEIVPGRWRTLVNLPKAALPKTTNHVYSAKEHRDLLCDYFSSEEGSVEWQNGIV</sequence>
<dbReference type="PANTHER" id="PTHR22930">
    <property type="match status" value="1"/>
</dbReference>
<evidence type="ECO:0000256" key="4">
    <source>
        <dbReference type="ARBA" id="ARBA00022722"/>
    </source>
</evidence>
<evidence type="ECO:0000256" key="3">
    <source>
        <dbReference type="ARBA" id="ARBA00006958"/>
    </source>
</evidence>
<comment type="similarity">
    <text evidence="3">Belongs to the HARBI1 family.</text>
</comment>
<evidence type="ECO:0000256" key="5">
    <source>
        <dbReference type="ARBA" id="ARBA00022723"/>
    </source>
</evidence>
<accession>A0A914BQT6</accession>
<protein>
    <recommendedName>
        <fullName evidence="8">DDE Tnp4 domain-containing protein</fullName>
    </recommendedName>
</protein>
<evidence type="ECO:0000259" key="8">
    <source>
        <dbReference type="Pfam" id="PF13359"/>
    </source>
</evidence>
<keyword evidence="6" id="KW-0378">Hydrolase</keyword>
<name>A0A914BQT6_PATMI</name>
<dbReference type="GO" id="GO:0005634">
    <property type="term" value="C:nucleus"/>
    <property type="evidence" value="ECO:0007669"/>
    <property type="project" value="UniProtKB-SubCell"/>
</dbReference>
<evidence type="ECO:0000256" key="7">
    <source>
        <dbReference type="ARBA" id="ARBA00023242"/>
    </source>
</evidence>
<feature type="domain" description="DDE Tnp4" evidence="8">
    <location>
        <begin position="1"/>
        <end position="150"/>
    </location>
</feature>
<dbReference type="EnsemblMetazoa" id="XM_038222740.1">
    <property type="protein sequence ID" value="XP_038078668.1"/>
    <property type="gene ID" value="LOC119745996"/>
</dbReference>
<dbReference type="GeneID" id="119745996"/>
<proteinExistence type="inferred from homology"/>
<evidence type="ECO:0000256" key="6">
    <source>
        <dbReference type="ARBA" id="ARBA00022801"/>
    </source>
</evidence>
<dbReference type="InterPro" id="IPR045249">
    <property type="entry name" value="HARBI1-like"/>
</dbReference>
<dbReference type="OrthoDB" id="1699974at2759"/>
<evidence type="ECO:0000313" key="10">
    <source>
        <dbReference type="Proteomes" id="UP000887568"/>
    </source>
</evidence>
<dbReference type="InterPro" id="IPR027806">
    <property type="entry name" value="HARBI1_dom"/>
</dbReference>
<evidence type="ECO:0000256" key="1">
    <source>
        <dbReference type="ARBA" id="ARBA00001968"/>
    </source>
</evidence>
<dbReference type="AlphaFoldDB" id="A0A914BQT6"/>
<dbReference type="Pfam" id="PF13359">
    <property type="entry name" value="DDE_Tnp_4"/>
    <property type="match status" value="1"/>
</dbReference>
<comment type="subcellular location">
    <subcellularLocation>
        <location evidence="2">Nucleus</location>
    </subcellularLocation>
</comment>
<dbReference type="Proteomes" id="UP000887568">
    <property type="component" value="Unplaced"/>
</dbReference>
<keyword evidence="10" id="KW-1185">Reference proteome</keyword>
<keyword evidence="5" id="KW-0479">Metal-binding</keyword>
<organism evidence="9 10">
    <name type="scientific">Patiria miniata</name>
    <name type="common">Bat star</name>
    <name type="synonym">Asterina miniata</name>
    <dbReference type="NCBI Taxonomy" id="46514"/>
    <lineage>
        <taxon>Eukaryota</taxon>
        <taxon>Metazoa</taxon>
        <taxon>Echinodermata</taxon>
        <taxon>Eleutherozoa</taxon>
        <taxon>Asterozoa</taxon>
        <taxon>Asteroidea</taxon>
        <taxon>Valvatacea</taxon>
        <taxon>Valvatida</taxon>
        <taxon>Asterinidae</taxon>
        <taxon>Patiria</taxon>
    </lineage>
</organism>
<dbReference type="GO" id="GO:0046872">
    <property type="term" value="F:metal ion binding"/>
    <property type="evidence" value="ECO:0007669"/>
    <property type="project" value="UniProtKB-KW"/>
</dbReference>
<dbReference type="PANTHER" id="PTHR22930:SF269">
    <property type="entry name" value="NUCLEASE HARBI1-LIKE PROTEIN"/>
    <property type="match status" value="1"/>
</dbReference>
<dbReference type="GO" id="GO:0016787">
    <property type="term" value="F:hydrolase activity"/>
    <property type="evidence" value="ECO:0007669"/>
    <property type="project" value="UniProtKB-KW"/>
</dbReference>
<comment type="cofactor">
    <cofactor evidence="1">
        <name>a divalent metal cation</name>
        <dbReference type="ChEBI" id="CHEBI:60240"/>
    </cofactor>
</comment>
<evidence type="ECO:0000256" key="2">
    <source>
        <dbReference type="ARBA" id="ARBA00004123"/>
    </source>
</evidence>
<evidence type="ECO:0000313" key="9">
    <source>
        <dbReference type="EnsemblMetazoa" id="XP_038078668.1"/>
    </source>
</evidence>
<dbReference type="OMA" id="RMNDSHI"/>
<keyword evidence="7" id="KW-0539">Nucleus</keyword>